<evidence type="ECO:0000256" key="6">
    <source>
        <dbReference type="ARBA" id="ARBA00022927"/>
    </source>
</evidence>
<evidence type="ECO:0000256" key="9">
    <source>
        <dbReference type="SAM" id="Phobius"/>
    </source>
</evidence>
<proteinExistence type="predicted"/>
<dbReference type="Gene3D" id="3.30.1360.100">
    <property type="entry name" value="General secretion pathway protein M, EpsM"/>
    <property type="match status" value="1"/>
</dbReference>
<evidence type="ECO:0000256" key="4">
    <source>
        <dbReference type="ARBA" id="ARBA00022519"/>
    </source>
</evidence>
<organism evidence="10">
    <name type="scientific">hydrothermal vent metagenome</name>
    <dbReference type="NCBI Taxonomy" id="652676"/>
    <lineage>
        <taxon>unclassified sequences</taxon>
        <taxon>metagenomes</taxon>
        <taxon>ecological metagenomes</taxon>
    </lineage>
</organism>
<evidence type="ECO:0000256" key="2">
    <source>
        <dbReference type="ARBA" id="ARBA00022448"/>
    </source>
</evidence>
<dbReference type="Pfam" id="PF04612">
    <property type="entry name" value="T2SSM"/>
    <property type="match status" value="1"/>
</dbReference>
<keyword evidence="2" id="KW-0813">Transport</keyword>
<evidence type="ECO:0000256" key="8">
    <source>
        <dbReference type="ARBA" id="ARBA00023136"/>
    </source>
</evidence>
<evidence type="ECO:0000256" key="1">
    <source>
        <dbReference type="ARBA" id="ARBA00004377"/>
    </source>
</evidence>
<protein>
    <recommendedName>
        <fullName evidence="11">General secretion pathway protein M</fullName>
    </recommendedName>
</protein>
<accession>A0A3B1C9V1</accession>
<comment type="subcellular location">
    <subcellularLocation>
        <location evidence="1">Cell inner membrane</location>
        <topology evidence="1">Single-pass membrane protein</topology>
    </subcellularLocation>
</comment>
<gene>
    <name evidence="10" type="ORF">MNBD_NITROSPINAE01-591</name>
</gene>
<dbReference type="SUPFAM" id="SSF103054">
    <property type="entry name" value="General secretion pathway protein M, EpsM"/>
    <property type="match status" value="1"/>
</dbReference>
<dbReference type="AlphaFoldDB" id="A0A3B1C9V1"/>
<keyword evidence="4" id="KW-0997">Cell inner membrane</keyword>
<keyword evidence="7 9" id="KW-1133">Transmembrane helix</keyword>
<dbReference type="GO" id="GO:0015627">
    <property type="term" value="C:type II protein secretion system complex"/>
    <property type="evidence" value="ECO:0007669"/>
    <property type="project" value="InterPro"/>
</dbReference>
<evidence type="ECO:0000313" key="10">
    <source>
        <dbReference type="EMBL" id="VAX20668.1"/>
    </source>
</evidence>
<keyword evidence="5 9" id="KW-0812">Transmembrane</keyword>
<feature type="transmembrane region" description="Helical" evidence="9">
    <location>
        <begin position="17"/>
        <end position="36"/>
    </location>
</feature>
<reference evidence="10" key="1">
    <citation type="submission" date="2018-06" db="EMBL/GenBank/DDBJ databases">
        <authorList>
            <person name="Zhirakovskaya E."/>
        </authorList>
    </citation>
    <scope>NUCLEOTIDE SEQUENCE</scope>
</reference>
<evidence type="ECO:0000256" key="3">
    <source>
        <dbReference type="ARBA" id="ARBA00022475"/>
    </source>
</evidence>
<dbReference type="EMBL" id="UOGC01000108">
    <property type="protein sequence ID" value="VAX20668.1"/>
    <property type="molecule type" value="Genomic_DNA"/>
</dbReference>
<sequence length="163" mass="18155">MKALTNFWAVRTQREKFILGGGGAILASMLIYAYALKPMEMQRITLSARLPEMRATAMQMKAALDEVKKLRAIIPAGETIETSRAATRSVLLKTLAADGMDADQIEVLRSGKFKVSLKMIPFSKYPQWLEILQTRHGIRLESCDLQVVGAPNMIDVTSTLMRP</sequence>
<name>A0A3B1C9V1_9ZZZZ</name>
<keyword evidence="8 9" id="KW-0472">Membrane</keyword>
<dbReference type="GO" id="GO:0015628">
    <property type="term" value="P:protein secretion by the type II secretion system"/>
    <property type="evidence" value="ECO:0007669"/>
    <property type="project" value="InterPro"/>
</dbReference>
<dbReference type="GO" id="GO:0005886">
    <property type="term" value="C:plasma membrane"/>
    <property type="evidence" value="ECO:0007669"/>
    <property type="project" value="UniProtKB-SubCell"/>
</dbReference>
<dbReference type="InterPro" id="IPR023229">
    <property type="entry name" value="T2SS_M_periplasmic_sf"/>
</dbReference>
<evidence type="ECO:0008006" key="11">
    <source>
        <dbReference type="Google" id="ProtNLM"/>
    </source>
</evidence>
<evidence type="ECO:0000256" key="5">
    <source>
        <dbReference type="ARBA" id="ARBA00022692"/>
    </source>
</evidence>
<keyword evidence="6" id="KW-0653">Protein transport</keyword>
<evidence type="ECO:0000256" key="7">
    <source>
        <dbReference type="ARBA" id="ARBA00022989"/>
    </source>
</evidence>
<keyword evidence="3" id="KW-1003">Cell membrane</keyword>
<dbReference type="InterPro" id="IPR007690">
    <property type="entry name" value="T2SS_GspM"/>
</dbReference>